<evidence type="ECO:0000313" key="4">
    <source>
        <dbReference type="Proteomes" id="UP001054889"/>
    </source>
</evidence>
<dbReference type="InterPro" id="IPR007021">
    <property type="entry name" value="DUF659"/>
</dbReference>
<dbReference type="Proteomes" id="UP001054889">
    <property type="component" value="Unassembled WGS sequence"/>
</dbReference>
<feature type="compositionally biased region" description="Basic and acidic residues" evidence="1">
    <location>
        <begin position="476"/>
        <end position="488"/>
    </location>
</feature>
<sequence length="488" mass="55079">MTTPSSITASASPASSATSTDIKAPLWDHVLVTERAPSGGNTRWVCKYYNYNGYSSYTRVEAHLLQIKNKGVGTCPKVSFEMLTELRNEVQRCKELVERAKSRIVSMPNVPAPRDSSGNKKSKRGPVCALEKTWATQDRKHLDALIARSFYSGGVPFNFARNPYLREAFSFATSRTLTGYQMLGYNKLREGLLAEERAHIDRLLSSTKSTWHDRGVTICANGWTDPQRRPLINFVAISDSSAMFLRADNYDGQVKTKEYIAEKLKSIIEEVGRHNVVQIIHDTILNDLWWRNVDLVLRITTPIHDMIRLADTDTPCLHLIYEMWDSMIEKVKKEIYEFEGKQLNEVSDLYSVIHDILIARWTKGNNPLHCLAHSLNPRLCHLGMWTLLRYLKIEAKEDEEAAASCRLCHLGVLQHMADEREATTVTLTAAAVLSRGRRGGGGARSAEERRRWRRSIREEAAARREVQGGVAAASLGRERRGDGVVRPG</sequence>
<dbReference type="EMBL" id="BQKI01000014">
    <property type="protein sequence ID" value="GJN07704.1"/>
    <property type="molecule type" value="Genomic_DNA"/>
</dbReference>
<evidence type="ECO:0000256" key="1">
    <source>
        <dbReference type="SAM" id="MobiDB-lite"/>
    </source>
</evidence>
<dbReference type="PANTHER" id="PTHR32166:SF81">
    <property type="entry name" value="OS06G0658400 PROTEIN"/>
    <property type="match status" value="1"/>
</dbReference>
<dbReference type="AlphaFoldDB" id="A0AAV5DAF4"/>
<reference evidence="3" key="2">
    <citation type="submission" date="2021-12" db="EMBL/GenBank/DDBJ databases">
        <title>Resequencing data analysis of finger millet.</title>
        <authorList>
            <person name="Hatakeyama M."/>
            <person name="Aluri S."/>
            <person name="Balachadran M.T."/>
            <person name="Sivarajan S.R."/>
            <person name="Poveda L."/>
            <person name="Shimizu-Inatsugi R."/>
            <person name="Schlapbach R."/>
            <person name="Sreeman S.M."/>
            <person name="Shimizu K.K."/>
        </authorList>
    </citation>
    <scope>NUCLEOTIDE SEQUENCE</scope>
</reference>
<reference evidence="3" key="1">
    <citation type="journal article" date="2018" name="DNA Res.">
        <title>Multiple hybrid de novo genome assembly of finger millet, an orphan allotetraploid crop.</title>
        <authorList>
            <person name="Hatakeyama M."/>
            <person name="Aluri S."/>
            <person name="Balachadran M.T."/>
            <person name="Sivarajan S.R."/>
            <person name="Patrignani A."/>
            <person name="Gruter S."/>
            <person name="Poveda L."/>
            <person name="Shimizu-Inatsugi R."/>
            <person name="Baeten J."/>
            <person name="Francoijs K.J."/>
            <person name="Nataraja K.N."/>
            <person name="Reddy Y.A.N."/>
            <person name="Phadnis S."/>
            <person name="Ravikumar R.L."/>
            <person name="Schlapbach R."/>
            <person name="Sreeman S.M."/>
            <person name="Shimizu K.K."/>
        </authorList>
    </citation>
    <scope>NUCLEOTIDE SEQUENCE</scope>
</reference>
<keyword evidence="4" id="KW-1185">Reference proteome</keyword>
<proteinExistence type="predicted"/>
<name>A0AAV5DAF4_ELECO</name>
<evidence type="ECO:0000259" key="2">
    <source>
        <dbReference type="Pfam" id="PF04937"/>
    </source>
</evidence>
<accession>A0AAV5DAF4</accession>
<protein>
    <recommendedName>
        <fullName evidence="2">DUF659 domain-containing protein</fullName>
    </recommendedName>
</protein>
<gene>
    <name evidence="3" type="primary">ga25556</name>
    <name evidence="3" type="ORF">PR202_ga25556</name>
</gene>
<comment type="caution">
    <text evidence="3">The sequence shown here is derived from an EMBL/GenBank/DDBJ whole genome shotgun (WGS) entry which is preliminary data.</text>
</comment>
<dbReference type="InterPro" id="IPR012337">
    <property type="entry name" value="RNaseH-like_sf"/>
</dbReference>
<feature type="domain" description="DUF659" evidence="2">
    <location>
        <begin position="185"/>
        <end position="283"/>
    </location>
</feature>
<evidence type="ECO:0000313" key="3">
    <source>
        <dbReference type="EMBL" id="GJN07704.1"/>
    </source>
</evidence>
<feature type="region of interest" description="Disordered" evidence="1">
    <location>
        <begin position="467"/>
        <end position="488"/>
    </location>
</feature>
<dbReference type="Pfam" id="PF04937">
    <property type="entry name" value="DUF659"/>
    <property type="match status" value="1"/>
</dbReference>
<organism evidence="3 4">
    <name type="scientific">Eleusine coracana subsp. coracana</name>
    <dbReference type="NCBI Taxonomy" id="191504"/>
    <lineage>
        <taxon>Eukaryota</taxon>
        <taxon>Viridiplantae</taxon>
        <taxon>Streptophyta</taxon>
        <taxon>Embryophyta</taxon>
        <taxon>Tracheophyta</taxon>
        <taxon>Spermatophyta</taxon>
        <taxon>Magnoliopsida</taxon>
        <taxon>Liliopsida</taxon>
        <taxon>Poales</taxon>
        <taxon>Poaceae</taxon>
        <taxon>PACMAD clade</taxon>
        <taxon>Chloridoideae</taxon>
        <taxon>Cynodonteae</taxon>
        <taxon>Eleusininae</taxon>
        <taxon>Eleusine</taxon>
    </lineage>
</organism>
<dbReference type="PANTHER" id="PTHR32166">
    <property type="entry name" value="OSJNBA0013A04.12 PROTEIN"/>
    <property type="match status" value="1"/>
</dbReference>
<dbReference type="SUPFAM" id="SSF53098">
    <property type="entry name" value="Ribonuclease H-like"/>
    <property type="match status" value="1"/>
</dbReference>